<dbReference type="Proteomes" id="UP000241394">
    <property type="component" value="Chromosome LG5"/>
</dbReference>
<evidence type="ECO:0000313" key="2">
    <source>
        <dbReference type="EMBL" id="PSS30070.1"/>
    </source>
</evidence>
<keyword evidence="1" id="KW-0472">Membrane</keyword>
<dbReference type="EMBL" id="NKQK01000005">
    <property type="protein sequence ID" value="PSS30070.1"/>
    <property type="molecule type" value="Genomic_DNA"/>
</dbReference>
<dbReference type="PANTHER" id="PTHR35508">
    <property type="entry name" value="VOLTAGE-DEPENDENT L-TYPE CALCIUM CHANNEL SUBUNIT"/>
    <property type="match status" value="1"/>
</dbReference>
<name>A0A2R6RJ94_ACTCC</name>
<protein>
    <submittedName>
        <fullName evidence="2">Tegument protein</fullName>
    </submittedName>
</protein>
<keyword evidence="1" id="KW-1133">Transmembrane helix</keyword>
<dbReference type="FunCoup" id="A0A2R6RJ94">
    <property type="interactions" value="2931"/>
</dbReference>
<dbReference type="InParanoid" id="A0A2R6RJ94"/>
<reference evidence="2 3" key="1">
    <citation type="submission" date="2017-07" db="EMBL/GenBank/DDBJ databases">
        <title>An improved, manually edited Actinidia chinensis var. chinensis (kiwifruit) genome highlights the challenges associated with draft genomes and gene prediction in plants.</title>
        <authorList>
            <person name="Pilkington S."/>
            <person name="Crowhurst R."/>
            <person name="Hilario E."/>
            <person name="Nardozza S."/>
            <person name="Fraser L."/>
            <person name="Peng Y."/>
            <person name="Gunaseelan K."/>
            <person name="Simpson R."/>
            <person name="Tahir J."/>
            <person name="Deroles S."/>
            <person name="Templeton K."/>
            <person name="Luo Z."/>
            <person name="Davy M."/>
            <person name="Cheng C."/>
            <person name="Mcneilage M."/>
            <person name="Scaglione D."/>
            <person name="Liu Y."/>
            <person name="Zhang Q."/>
            <person name="Datson P."/>
            <person name="De Silva N."/>
            <person name="Gardiner S."/>
            <person name="Bassett H."/>
            <person name="Chagne D."/>
            <person name="Mccallum J."/>
            <person name="Dzierzon H."/>
            <person name="Deng C."/>
            <person name="Wang Y.-Y."/>
            <person name="Barron N."/>
            <person name="Manako K."/>
            <person name="Bowen J."/>
            <person name="Foster T."/>
            <person name="Erridge Z."/>
            <person name="Tiffin H."/>
            <person name="Waite C."/>
            <person name="Davies K."/>
            <person name="Grierson E."/>
            <person name="Laing W."/>
            <person name="Kirk R."/>
            <person name="Chen X."/>
            <person name="Wood M."/>
            <person name="Montefiori M."/>
            <person name="Brummell D."/>
            <person name="Schwinn K."/>
            <person name="Catanach A."/>
            <person name="Fullerton C."/>
            <person name="Li D."/>
            <person name="Meiyalaghan S."/>
            <person name="Nieuwenhuizen N."/>
            <person name="Read N."/>
            <person name="Prakash R."/>
            <person name="Hunter D."/>
            <person name="Zhang H."/>
            <person name="Mckenzie M."/>
            <person name="Knabel M."/>
            <person name="Harris A."/>
            <person name="Allan A."/>
            <person name="Chen A."/>
            <person name="Janssen B."/>
            <person name="Plunkett B."/>
            <person name="Dwamena C."/>
            <person name="Voogd C."/>
            <person name="Leif D."/>
            <person name="Lafferty D."/>
            <person name="Souleyre E."/>
            <person name="Varkonyi-Gasic E."/>
            <person name="Gambi F."/>
            <person name="Hanley J."/>
            <person name="Yao J.-L."/>
            <person name="Cheung J."/>
            <person name="David K."/>
            <person name="Warren B."/>
            <person name="Marsh K."/>
            <person name="Snowden K."/>
            <person name="Lin-Wang K."/>
            <person name="Brian L."/>
            <person name="Martinez-Sanchez M."/>
            <person name="Wang M."/>
            <person name="Ileperuma N."/>
            <person name="Macnee N."/>
            <person name="Campin R."/>
            <person name="Mcatee P."/>
            <person name="Drummond R."/>
            <person name="Espley R."/>
            <person name="Ireland H."/>
            <person name="Wu R."/>
            <person name="Atkinson R."/>
            <person name="Karunairetnam S."/>
            <person name="Bulley S."/>
            <person name="Chunkath S."/>
            <person name="Hanley Z."/>
            <person name="Storey R."/>
            <person name="Thrimawithana A."/>
            <person name="Thomson S."/>
            <person name="David C."/>
            <person name="Testolin R."/>
        </authorList>
    </citation>
    <scope>NUCLEOTIDE SEQUENCE [LARGE SCALE GENOMIC DNA]</scope>
    <source>
        <strain evidence="3">cv. Red5</strain>
        <tissue evidence="2">Young leaf</tissue>
    </source>
</reference>
<dbReference type="Gramene" id="PSS30070">
    <property type="protein sequence ID" value="PSS30070"/>
    <property type="gene ID" value="CEY00_Acc05350"/>
</dbReference>
<evidence type="ECO:0000313" key="3">
    <source>
        <dbReference type="Proteomes" id="UP000241394"/>
    </source>
</evidence>
<keyword evidence="3" id="KW-1185">Reference proteome</keyword>
<dbReference type="PANTHER" id="PTHR35508:SF1">
    <property type="entry name" value="VOLTAGE-DEPENDENT L-TYPE CALCIUM CHANNEL SUBUNIT"/>
    <property type="match status" value="1"/>
</dbReference>
<feature type="transmembrane region" description="Helical" evidence="1">
    <location>
        <begin position="155"/>
        <end position="183"/>
    </location>
</feature>
<feature type="transmembrane region" description="Helical" evidence="1">
    <location>
        <begin position="121"/>
        <end position="148"/>
    </location>
</feature>
<comment type="caution">
    <text evidence="2">The sequence shown here is derived from an EMBL/GenBank/DDBJ whole genome shotgun (WGS) entry which is preliminary data.</text>
</comment>
<accession>A0A2R6RJ94</accession>
<dbReference type="OMA" id="HAKQKPI"/>
<proteinExistence type="predicted"/>
<reference evidence="3" key="2">
    <citation type="journal article" date="2018" name="BMC Genomics">
        <title>A manually annotated Actinidia chinensis var. chinensis (kiwifruit) genome highlights the challenges associated with draft genomes and gene prediction in plants.</title>
        <authorList>
            <person name="Pilkington S.M."/>
            <person name="Crowhurst R."/>
            <person name="Hilario E."/>
            <person name="Nardozza S."/>
            <person name="Fraser L."/>
            <person name="Peng Y."/>
            <person name="Gunaseelan K."/>
            <person name="Simpson R."/>
            <person name="Tahir J."/>
            <person name="Deroles S.C."/>
            <person name="Templeton K."/>
            <person name="Luo Z."/>
            <person name="Davy M."/>
            <person name="Cheng C."/>
            <person name="McNeilage M."/>
            <person name="Scaglione D."/>
            <person name="Liu Y."/>
            <person name="Zhang Q."/>
            <person name="Datson P."/>
            <person name="De Silva N."/>
            <person name="Gardiner S.E."/>
            <person name="Bassett H."/>
            <person name="Chagne D."/>
            <person name="McCallum J."/>
            <person name="Dzierzon H."/>
            <person name="Deng C."/>
            <person name="Wang Y.Y."/>
            <person name="Barron L."/>
            <person name="Manako K."/>
            <person name="Bowen J."/>
            <person name="Foster T.M."/>
            <person name="Erridge Z.A."/>
            <person name="Tiffin H."/>
            <person name="Waite C.N."/>
            <person name="Davies K.M."/>
            <person name="Grierson E.P."/>
            <person name="Laing W.A."/>
            <person name="Kirk R."/>
            <person name="Chen X."/>
            <person name="Wood M."/>
            <person name="Montefiori M."/>
            <person name="Brummell D.A."/>
            <person name="Schwinn K.E."/>
            <person name="Catanach A."/>
            <person name="Fullerton C."/>
            <person name="Li D."/>
            <person name="Meiyalaghan S."/>
            <person name="Nieuwenhuizen N."/>
            <person name="Read N."/>
            <person name="Prakash R."/>
            <person name="Hunter D."/>
            <person name="Zhang H."/>
            <person name="McKenzie M."/>
            <person name="Knabel M."/>
            <person name="Harris A."/>
            <person name="Allan A.C."/>
            <person name="Gleave A."/>
            <person name="Chen A."/>
            <person name="Janssen B.J."/>
            <person name="Plunkett B."/>
            <person name="Ampomah-Dwamena C."/>
            <person name="Voogd C."/>
            <person name="Leif D."/>
            <person name="Lafferty D."/>
            <person name="Souleyre E.J.F."/>
            <person name="Varkonyi-Gasic E."/>
            <person name="Gambi F."/>
            <person name="Hanley J."/>
            <person name="Yao J.L."/>
            <person name="Cheung J."/>
            <person name="David K.M."/>
            <person name="Warren B."/>
            <person name="Marsh K."/>
            <person name="Snowden K.C."/>
            <person name="Lin-Wang K."/>
            <person name="Brian L."/>
            <person name="Martinez-Sanchez M."/>
            <person name="Wang M."/>
            <person name="Ileperuma N."/>
            <person name="Macnee N."/>
            <person name="Campin R."/>
            <person name="McAtee P."/>
            <person name="Drummond R.S.M."/>
            <person name="Espley R.V."/>
            <person name="Ireland H.S."/>
            <person name="Wu R."/>
            <person name="Atkinson R.G."/>
            <person name="Karunairetnam S."/>
            <person name="Bulley S."/>
            <person name="Chunkath S."/>
            <person name="Hanley Z."/>
            <person name="Storey R."/>
            <person name="Thrimawithana A.H."/>
            <person name="Thomson S."/>
            <person name="David C."/>
            <person name="Testolin R."/>
            <person name="Huang H."/>
            <person name="Hellens R.P."/>
            <person name="Schaffer R.J."/>
        </authorList>
    </citation>
    <scope>NUCLEOTIDE SEQUENCE [LARGE SCALE GENOMIC DNA]</scope>
    <source>
        <strain evidence="3">cv. Red5</strain>
    </source>
</reference>
<dbReference type="STRING" id="1590841.A0A2R6RJ94"/>
<dbReference type="AlphaFoldDB" id="A0A2R6RJ94"/>
<organism evidence="2 3">
    <name type="scientific">Actinidia chinensis var. chinensis</name>
    <name type="common">Chinese soft-hair kiwi</name>
    <dbReference type="NCBI Taxonomy" id="1590841"/>
    <lineage>
        <taxon>Eukaryota</taxon>
        <taxon>Viridiplantae</taxon>
        <taxon>Streptophyta</taxon>
        <taxon>Embryophyta</taxon>
        <taxon>Tracheophyta</taxon>
        <taxon>Spermatophyta</taxon>
        <taxon>Magnoliopsida</taxon>
        <taxon>eudicotyledons</taxon>
        <taxon>Gunneridae</taxon>
        <taxon>Pentapetalae</taxon>
        <taxon>asterids</taxon>
        <taxon>Ericales</taxon>
        <taxon>Actinidiaceae</taxon>
        <taxon>Actinidia</taxon>
    </lineage>
</organism>
<sequence length="224" mass="24392">MAESDDVGEKHNGVFVEQSPDQELTLYGVLRRVVAEIFFPDPGSGFGSGPLLRRIKGFLAENIPLLRDALKSTSRDLLLWTRRGTRLRALLVVSVGTVTLLVLTGLFIFMLFFLAATINAIVISLLMSLAAAGGFLALFFAFMTAIYIGALSVAVFIISTVTISAIIAVVITTGWIGFFWTVWLATKKSVSLVKHSLTMTGSALSAYSSARHARRYLEIDKVLD</sequence>
<keyword evidence="1" id="KW-0812">Transmembrane</keyword>
<gene>
    <name evidence="2" type="ORF">CEY00_Acc05350</name>
</gene>
<feature type="transmembrane region" description="Helical" evidence="1">
    <location>
        <begin position="89"/>
        <end position="115"/>
    </location>
</feature>
<evidence type="ECO:0000256" key="1">
    <source>
        <dbReference type="SAM" id="Phobius"/>
    </source>
</evidence>
<dbReference type="OrthoDB" id="1925129at2759"/>